<comment type="subcellular location">
    <subcellularLocation>
        <location evidence="1">Cell membrane</location>
        <topology evidence="1">Multi-pass membrane protein</topology>
    </subcellularLocation>
</comment>
<dbReference type="Proteomes" id="UP001519343">
    <property type="component" value="Unassembled WGS sequence"/>
</dbReference>
<organism evidence="8 9">
    <name type="scientific">Ammoniphilus resinae</name>
    <dbReference type="NCBI Taxonomy" id="861532"/>
    <lineage>
        <taxon>Bacteria</taxon>
        <taxon>Bacillati</taxon>
        <taxon>Bacillota</taxon>
        <taxon>Bacilli</taxon>
        <taxon>Bacillales</taxon>
        <taxon>Paenibacillaceae</taxon>
        <taxon>Aneurinibacillus group</taxon>
        <taxon>Ammoniphilus</taxon>
    </lineage>
</organism>
<dbReference type="Pfam" id="PF03994">
    <property type="entry name" value="DUF350"/>
    <property type="match status" value="1"/>
</dbReference>
<reference evidence="8 9" key="1">
    <citation type="submission" date="2021-03" db="EMBL/GenBank/DDBJ databases">
        <title>Genomic Encyclopedia of Type Strains, Phase IV (KMG-IV): sequencing the most valuable type-strain genomes for metagenomic binning, comparative biology and taxonomic classification.</title>
        <authorList>
            <person name="Goeker M."/>
        </authorList>
    </citation>
    <scope>NUCLEOTIDE SEQUENCE [LARGE SCALE GENOMIC DNA]</scope>
    <source>
        <strain evidence="8 9">DSM 24738</strain>
    </source>
</reference>
<evidence type="ECO:0000256" key="6">
    <source>
        <dbReference type="ARBA" id="ARBA00023136"/>
    </source>
</evidence>
<keyword evidence="6 7" id="KW-0472">Membrane</keyword>
<sequence>MVSGLLKNPYILMTAFFAVTILAIIIFLAIFELVTRYDDWEQIKSGNISVAMALGGKIFGICNIFRHSIEHHDTIGQALVWGGFGFLLLLIAYFIFEFMTPKFKVDEEIENNNKAVGLLSMTISIGLSYVIGASIV</sequence>
<name>A0ABS4GJB9_9BACL</name>
<dbReference type="PANTHER" id="PTHR40043:SF1">
    <property type="entry name" value="UPF0719 INNER MEMBRANE PROTEIN YJFL"/>
    <property type="match status" value="1"/>
</dbReference>
<feature type="transmembrane region" description="Helical" evidence="7">
    <location>
        <begin position="116"/>
        <end position="135"/>
    </location>
</feature>
<evidence type="ECO:0000313" key="8">
    <source>
        <dbReference type="EMBL" id="MBP1930346.1"/>
    </source>
</evidence>
<dbReference type="InterPro" id="IPR007140">
    <property type="entry name" value="DUF350"/>
</dbReference>
<feature type="transmembrane region" description="Helical" evidence="7">
    <location>
        <begin position="78"/>
        <end position="96"/>
    </location>
</feature>
<evidence type="ECO:0000256" key="1">
    <source>
        <dbReference type="ARBA" id="ARBA00004651"/>
    </source>
</evidence>
<keyword evidence="4 7" id="KW-0812">Transmembrane</keyword>
<dbReference type="RefSeq" id="WP_209808264.1">
    <property type="nucleotide sequence ID" value="NZ_JAGGKT010000001.1"/>
</dbReference>
<feature type="transmembrane region" description="Helical" evidence="7">
    <location>
        <begin position="46"/>
        <end position="66"/>
    </location>
</feature>
<feature type="transmembrane region" description="Helical" evidence="7">
    <location>
        <begin position="12"/>
        <end position="34"/>
    </location>
</feature>
<dbReference type="EMBL" id="JAGGKT010000001">
    <property type="protein sequence ID" value="MBP1930346.1"/>
    <property type="molecule type" value="Genomic_DNA"/>
</dbReference>
<accession>A0ABS4GJB9</accession>
<evidence type="ECO:0000256" key="5">
    <source>
        <dbReference type="ARBA" id="ARBA00022989"/>
    </source>
</evidence>
<evidence type="ECO:0000256" key="2">
    <source>
        <dbReference type="ARBA" id="ARBA00005779"/>
    </source>
</evidence>
<dbReference type="PANTHER" id="PTHR40043">
    <property type="entry name" value="UPF0719 INNER MEMBRANE PROTEIN YJFL"/>
    <property type="match status" value="1"/>
</dbReference>
<comment type="similarity">
    <text evidence="2">Belongs to the UPF0719 family.</text>
</comment>
<keyword evidence="5 7" id="KW-1133">Transmembrane helix</keyword>
<protein>
    <submittedName>
        <fullName evidence="8">Membrane protein</fullName>
    </submittedName>
</protein>
<keyword evidence="3" id="KW-1003">Cell membrane</keyword>
<gene>
    <name evidence="8" type="ORF">J2Z37_000333</name>
</gene>
<evidence type="ECO:0000256" key="3">
    <source>
        <dbReference type="ARBA" id="ARBA00022475"/>
    </source>
</evidence>
<evidence type="ECO:0000256" key="4">
    <source>
        <dbReference type="ARBA" id="ARBA00022692"/>
    </source>
</evidence>
<comment type="caution">
    <text evidence="8">The sequence shown here is derived from an EMBL/GenBank/DDBJ whole genome shotgun (WGS) entry which is preliminary data.</text>
</comment>
<evidence type="ECO:0000313" key="9">
    <source>
        <dbReference type="Proteomes" id="UP001519343"/>
    </source>
</evidence>
<proteinExistence type="inferred from homology"/>
<keyword evidence="9" id="KW-1185">Reference proteome</keyword>
<evidence type="ECO:0000256" key="7">
    <source>
        <dbReference type="SAM" id="Phobius"/>
    </source>
</evidence>